<protein>
    <submittedName>
        <fullName evidence="2">Uncharacterized protein</fullName>
    </submittedName>
</protein>
<evidence type="ECO:0000313" key="3">
    <source>
        <dbReference type="Proteomes" id="UP001286456"/>
    </source>
</evidence>
<reference evidence="2" key="1">
    <citation type="journal article" date="2023" name="Mol. Phylogenet. Evol.">
        <title>Genome-scale phylogeny and comparative genomics of the fungal order Sordariales.</title>
        <authorList>
            <person name="Hensen N."/>
            <person name="Bonometti L."/>
            <person name="Westerberg I."/>
            <person name="Brannstrom I.O."/>
            <person name="Guillou S."/>
            <person name="Cros-Aarteil S."/>
            <person name="Calhoun S."/>
            <person name="Haridas S."/>
            <person name="Kuo A."/>
            <person name="Mondo S."/>
            <person name="Pangilinan J."/>
            <person name="Riley R."/>
            <person name="LaButti K."/>
            <person name="Andreopoulos B."/>
            <person name="Lipzen A."/>
            <person name="Chen C."/>
            <person name="Yan M."/>
            <person name="Daum C."/>
            <person name="Ng V."/>
            <person name="Clum A."/>
            <person name="Steindorff A."/>
            <person name="Ohm R.A."/>
            <person name="Martin F."/>
            <person name="Silar P."/>
            <person name="Natvig D.O."/>
            <person name="Lalanne C."/>
            <person name="Gautier V."/>
            <person name="Ament-Velasquez S.L."/>
            <person name="Kruys A."/>
            <person name="Hutchinson M.I."/>
            <person name="Powell A.J."/>
            <person name="Barry K."/>
            <person name="Miller A.N."/>
            <person name="Grigoriev I.V."/>
            <person name="Debuchy R."/>
            <person name="Gladieux P."/>
            <person name="Hiltunen Thoren M."/>
            <person name="Johannesson H."/>
        </authorList>
    </citation>
    <scope>NUCLEOTIDE SEQUENCE</scope>
    <source>
        <strain evidence="2">SMH4131-1</strain>
    </source>
</reference>
<comment type="caution">
    <text evidence="2">The sequence shown here is derived from an EMBL/GenBank/DDBJ whole genome shotgun (WGS) entry which is preliminary data.</text>
</comment>
<proteinExistence type="predicted"/>
<accession>A0AAE0IN26</accession>
<reference evidence="2" key="2">
    <citation type="submission" date="2023-06" db="EMBL/GenBank/DDBJ databases">
        <authorList>
            <consortium name="Lawrence Berkeley National Laboratory"/>
            <person name="Haridas S."/>
            <person name="Hensen N."/>
            <person name="Bonometti L."/>
            <person name="Westerberg I."/>
            <person name="Brannstrom I.O."/>
            <person name="Guillou S."/>
            <person name="Cros-Aarteil S."/>
            <person name="Calhoun S."/>
            <person name="Kuo A."/>
            <person name="Mondo S."/>
            <person name="Pangilinan J."/>
            <person name="Riley R."/>
            <person name="Labutti K."/>
            <person name="Andreopoulos B."/>
            <person name="Lipzen A."/>
            <person name="Chen C."/>
            <person name="Yanf M."/>
            <person name="Daum C."/>
            <person name="Ng V."/>
            <person name="Clum A."/>
            <person name="Steindorff A."/>
            <person name="Ohm R."/>
            <person name="Martin F."/>
            <person name="Silar P."/>
            <person name="Natvig D."/>
            <person name="Lalanne C."/>
            <person name="Gautier V."/>
            <person name="Ament-Velasquez S.L."/>
            <person name="Kruys A."/>
            <person name="Hutchinson M.I."/>
            <person name="Powell A.J."/>
            <person name="Barry K."/>
            <person name="Miller A.N."/>
            <person name="Grigoriev I.V."/>
            <person name="Debuchy R."/>
            <person name="Gladieux P."/>
            <person name="Thoren M.H."/>
            <person name="Johannesson H."/>
        </authorList>
    </citation>
    <scope>NUCLEOTIDE SEQUENCE</scope>
    <source>
        <strain evidence="2">SMH4131-1</strain>
    </source>
</reference>
<name>A0AAE0IN26_9PEZI</name>
<evidence type="ECO:0000256" key="1">
    <source>
        <dbReference type="SAM" id="MobiDB-lite"/>
    </source>
</evidence>
<gene>
    <name evidence="2" type="ORF">B0T19DRAFT_400815</name>
</gene>
<dbReference type="Proteomes" id="UP001286456">
    <property type="component" value="Unassembled WGS sequence"/>
</dbReference>
<sequence length="112" mass="12148">MIEKSERKEEEEGEKSWQEQHRSGNADDGVLGILAQACQGSALSAPSSKVENGITAQSSRPDLHCVECTLSDKTLSDKTLSDKTLSDKTLSDKTLSDKTLSDKTHSHCATVR</sequence>
<keyword evidence="3" id="KW-1185">Reference proteome</keyword>
<organism evidence="2 3">
    <name type="scientific">Cercophora scortea</name>
    <dbReference type="NCBI Taxonomy" id="314031"/>
    <lineage>
        <taxon>Eukaryota</taxon>
        <taxon>Fungi</taxon>
        <taxon>Dikarya</taxon>
        <taxon>Ascomycota</taxon>
        <taxon>Pezizomycotina</taxon>
        <taxon>Sordariomycetes</taxon>
        <taxon>Sordariomycetidae</taxon>
        <taxon>Sordariales</taxon>
        <taxon>Lasiosphaeriaceae</taxon>
        <taxon>Cercophora</taxon>
    </lineage>
</organism>
<dbReference type="AlphaFoldDB" id="A0AAE0IN26"/>
<evidence type="ECO:0000313" key="2">
    <source>
        <dbReference type="EMBL" id="KAK3328014.1"/>
    </source>
</evidence>
<feature type="compositionally biased region" description="Basic and acidic residues" evidence="1">
    <location>
        <begin position="1"/>
        <end position="25"/>
    </location>
</feature>
<feature type="region of interest" description="Disordered" evidence="1">
    <location>
        <begin position="1"/>
        <end position="28"/>
    </location>
</feature>
<dbReference type="EMBL" id="JAUEPO010000003">
    <property type="protein sequence ID" value="KAK3328014.1"/>
    <property type="molecule type" value="Genomic_DNA"/>
</dbReference>